<dbReference type="InterPro" id="IPR006260">
    <property type="entry name" value="TonB/TolA_C"/>
</dbReference>
<dbReference type="GO" id="GO:0055085">
    <property type="term" value="P:transmembrane transport"/>
    <property type="evidence" value="ECO:0007669"/>
    <property type="project" value="InterPro"/>
</dbReference>
<name>A0A0F9SP63_9ZZZZ</name>
<evidence type="ECO:0000256" key="9">
    <source>
        <dbReference type="ARBA" id="ARBA00023136"/>
    </source>
</evidence>
<dbReference type="GO" id="GO:0098797">
    <property type="term" value="C:plasma membrane protein complex"/>
    <property type="evidence" value="ECO:0007669"/>
    <property type="project" value="TreeGrafter"/>
</dbReference>
<evidence type="ECO:0000256" key="2">
    <source>
        <dbReference type="ARBA" id="ARBA00006555"/>
    </source>
</evidence>
<keyword evidence="5" id="KW-0997">Cell inner membrane</keyword>
<dbReference type="GO" id="GO:0015031">
    <property type="term" value="P:protein transport"/>
    <property type="evidence" value="ECO:0007669"/>
    <property type="project" value="UniProtKB-KW"/>
</dbReference>
<feature type="compositionally biased region" description="Basic and acidic residues" evidence="10">
    <location>
        <begin position="124"/>
        <end position="144"/>
    </location>
</feature>
<accession>A0A0F9SP63</accession>
<organism evidence="12">
    <name type="scientific">marine sediment metagenome</name>
    <dbReference type="NCBI Taxonomy" id="412755"/>
    <lineage>
        <taxon>unclassified sequences</taxon>
        <taxon>metagenomes</taxon>
        <taxon>ecological metagenomes</taxon>
    </lineage>
</organism>
<keyword evidence="6" id="KW-0812">Transmembrane</keyword>
<sequence>MSSDNSLNDTLNAAERSVPSSPRVWLMPLSATLLLHAGAAGLIYLGWQPAPPPAPEASRSIKTQLVMMPAQAAPTPEPTPIVESTPEPVPVKPLPEPVVQTPAVPRPAPKPTPQVSKPDLAAIARKEREQQQREVTQQREDQRAAAEAQQVAQQARQRAAEQMAEQQRAQLAAAAAEKAEIRSYAPINKSAPDYPRRALSRQLEGDCTVEYTVLQNGQVKDPRIVPGACEEQIFVRPSLAAAKDFIYKPRMINGQAVSVPGVRNTFRYRMETVSRP</sequence>
<evidence type="ECO:0000259" key="11">
    <source>
        <dbReference type="PROSITE" id="PS52015"/>
    </source>
</evidence>
<keyword evidence="9" id="KW-0472">Membrane</keyword>
<dbReference type="GO" id="GO:0015891">
    <property type="term" value="P:siderophore transport"/>
    <property type="evidence" value="ECO:0007669"/>
    <property type="project" value="InterPro"/>
</dbReference>
<dbReference type="SUPFAM" id="SSF74653">
    <property type="entry name" value="TolA/TonB C-terminal domain"/>
    <property type="match status" value="1"/>
</dbReference>
<feature type="domain" description="TonB C-terminal" evidence="11">
    <location>
        <begin position="179"/>
        <end position="276"/>
    </location>
</feature>
<evidence type="ECO:0000256" key="4">
    <source>
        <dbReference type="ARBA" id="ARBA00022475"/>
    </source>
</evidence>
<keyword evidence="3" id="KW-0813">Transport</keyword>
<dbReference type="AlphaFoldDB" id="A0A0F9SP63"/>
<evidence type="ECO:0000256" key="6">
    <source>
        <dbReference type="ARBA" id="ARBA00022692"/>
    </source>
</evidence>
<dbReference type="EMBL" id="LAZR01000563">
    <property type="protein sequence ID" value="KKN64212.1"/>
    <property type="molecule type" value="Genomic_DNA"/>
</dbReference>
<comment type="subcellular location">
    <subcellularLocation>
        <location evidence="1">Cell inner membrane</location>
        <topology evidence="1">Single-pass membrane protein</topology>
        <orientation evidence="1">Periplasmic side</orientation>
    </subcellularLocation>
</comment>
<evidence type="ECO:0000256" key="10">
    <source>
        <dbReference type="SAM" id="MobiDB-lite"/>
    </source>
</evidence>
<gene>
    <name evidence="12" type="ORF">LCGC14_0493710</name>
</gene>
<dbReference type="GO" id="GO:0031992">
    <property type="term" value="F:energy transducer activity"/>
    <property type="evidence" value="ECO:0007669"/>
    <property type="project" value="InterPro"/>
</dbReference>
<dbReference type="PANTHER" id="PTHR33446">
    <property type="entry name" value="PROTEIN TONB-RELATED"/>
    <property type="match status" value="1"/>
</dbReference>
<evidence type="ECO:0000256" key="7">
    <source>
        <dbReference type="ARBA" id="ARBA00022927"/>
    </source>
</evidence>
<dbReference type="GO" id="GO:0030288">
    <property type="term" value="C:outer membrane-bounded periplasmic space"/>
    <property type="evidence" value="ECO:0007669"/>
    <property type="project" value="InterPro"/>
</dbReference>
<dbReference type="InterPro" id="IPR003538">
    <property type="entry name" value="TonB"/>
</dbReference>
<keyword evidence="8" id="KW-1133">Transmembrane helix</keyword>
<evidence type="ECO:0000313" key="12">
    <source>
        <dbReference type="EMBL" id="KKN64212.1"/>
    </source>
</evidence>
<protein>
    <recommendedName>
        <fullName evidence="11">TonB C-terminal domain-containing protein</fullName>
    </recommendedName>
</protein>
<reference evidence="12" key="1">
    <citation type="journal article" date="2015" name="Nature">
        <title>Complex archaea that bridge the gap between prokaryotes and eukaryotes.</title>
        <authorList>
            <person name="Spang A."/>
            <person name="Saw J.H."/>
            <person name="Jorgensen S.L."/>
            <person name="Zaremba-Niedzwiedzka K."/>
            <person name="Martijn J."/>
            <person name="Lind A.E."/>
            <person name="van Eijk R."/>
            <person name="Schleper C."/>
            <person name="Guy L."/>
            <person name="Ettema T.J."/>
        </authorList>
    </citation>
    <scope>NUCLEOTIDE SEQUENCE</scope>
</reference>
<feature type="compositionally biased region" description="Pro residues" evidence="10">
    <location>
        <begin position="87"/>
        <end position="96"/>
    </location>
</feature>
<dbReference type="PROSITE" id="PS52015">
    <property type="entry name" value="TONB_CTD"/>
    <property type="match status" value="1"/>
</dbReference>
<dbReference type="PANTHER" id="PTHR33446:SF2">
    <property type="entry name" value="PROTEIN TONB"/>
    <property type="match status" value="1"/>
</dbReference>
<dbReference type="NCBIfam" id="TIGR01352">
    <property type="entry name" value="tonB_Cterm"/>
    <property type="match status" value="1"/>
</dbReference>
<proteinExistence type="inferred from homology"/>
<dbReference type="Gene3D" id="3.30.1150.10">
    <property type="match status" value="1"/>
</dbReference>
<dbReference type="Pfam" id="PF03544">
    <property type="entry name" value="TonB_C"/>
    <property type="match status" value="1"/>
</dbReference>
<comment type="similarity">
    <text evidence="2">Belongs to the TonB family.</text>
</comment>
<dbReference type="InterPro" id="IPR037682">
    <property type="entry name" value="TonB_C"/>
</dbReference>
<evidence type="ECO:0000256" key="3">
    <source>
        <dbReference type="ARBA" id="ARBA00022448"/>
    </source>
</evidence>
<evidence type="ECO:0000256" key="5">
    <source>
        <dbReference type="ARBA" id="ARBA00022519"/>
    </source>
</evidence>
<comment type="caution">
    <text evidence="12">The sequence shown here is derived from an EMBL/GenBank/DDBJ whole genome shotgun (WGS) entry which is preliminary data.</text>
</comment>
<dbReference type="InterPro" id="IPR051045">
    <property type="entry name" value="TonB-dependent_transducer"/>
</dbReference>
<dbReference type="PRINTS" id="PR01374">
    <property type="entry name" value="TONBPROTEIN"/>
</dbReference>
<evidence type="ECO:0000256" key="8">
    <source>
        <dbReference type="ARBA" id="ARBA00022989"/>
    </source>
</evidence>
<keyword evidence="7" id="KW-0653">Protein transport</keyword>
<keyword evidence="4" id="KW-1003">Cell membrane</keyword>
<evidence type="ECO:0000256" key="1">
    <source>
        <dbReference type="ARBA" id="ARBA00004383"/>
    </source>
</evidence>
<feature type="region of interest" description="Disordered" evidence="10">
    <location>
        <begin position="70"/>
        <end position="153"/>
    </location>
</feature>